<evidence type="ECO:0000313" key="2">
    <source>
        <dbReference type="Proteomes" id="UP000012089"/>
    </source>
</evidence>
<accession>M6HGE7</accession>
<protein>
    <submittedName>
        <fullName evidence="1">Uncharacterized protein</fullName>
    </submittedName>
</protein>
<dbReference type="AlphaFoldDB" id="M6HGE7"/>
<gene>
    <name evidence="1" type="ORF">LEP1GSC158_5010</name>
</gene>
<name>M6HGE7_LEPIR</name>
<dbReference type="EMBL" id="AFMF02000038">
    <property type="protein sequence ID" value="EMM93949.1"/>
    <property type="molecule type" value="Genomic_DNA"/>
</dbReference>
<organism evidence="1 2">
    <name type="scientific">Leptospira interrogans serovar Zanoni str. LT2156</name>
    <dbReference type="NCBI Taxonomy" id="1001601"/>
    <lineage>
        <taxon>Bacteria</taxon>
        <taxon>Pseudomonadati</taxon>
        <taxon>Spirochaetota</taxon>
        <taxon>Spirochaetia</taxon>
        <taxon>Leptospirales</taxon>
        <taxon>Leptospiraceae</taxon>
        <taxon>Leptospira</taxon>
    </lineage>
</organism>
<dbReference type="Proteomes" id="UP000012089">
    <property type="component" value="Unassembled WGS sequence"/>
</dbReference>
<sequence>MKKKQKKINLKIFIKSQFEKFIFYRNINEKIFSNFIEKIKINKFRKLVNFFMRNC</sequence>
<comment type="caution">
    <text evidence="1">The sequence shown here is derived from an EMBL/GenBank/DDBJ whole genome shotgun (WGS) entry which is preliminary data.</text>
</comment>
<evidence type="ECO:0000313" key="1">
    <source>
        <dbReference type="EMBL" id="EMM93949.1"/>
    </source>
</evidence>
<proteinExistence type="predicted"/>
<reference evidence="1 2" key="1">
    <citation type="submission" date="2013-01" db="EMBL/GenBank/DDBJ databases">
        <authorList>
            <person name="Harkins D.M."/>
            <person name="Durkin A.S."/>
            <person name="Brinkac L.M."/>
            <person name="Haft D.H."/>
            <person name="Selengut J.D."/>
            <person name="Sanka R."/>
            <person name="DePew J."/>
            <person name="Purushe J."/>
            <person name="Tulsiani S.M."/>
            <person name="Graham G.C."/>
            <person name="Burns M.-A."/>
            <person name="Dohnt M.F."/>
            <person name="Smythe L.D."/>
            <person name="McKay D.B."/>
            <person name="Craig S.B."/>
            <person name="Vinetz J.M."/>
            <person name="Sutton G.G."/>
            <person name="Nierman W.C."/>
            <person name="Fouts D.E."/>
        </authorList>
    </citation>
    <scope>NUCLEOTIDE SEQUENCE [LARGE SCALE GENOMIC DNA]</scope>
    <source>
        <strain evidence="1 2">LT2156</strain>
    </source>
</reference>